<keyword evidence="2" id="KW-0645">Protease</keyword>
<dbReference type="InterPro" id="IPR009003">
    <property type="entry name" value="Peptidase_S1_PA"/>
</dbReference>
<dbReference type="PRINTS" id="PR00722">
    <property type="entry name" value="CHYMOTRYPSIN"/>
</dbReference>
<dbReference type="EMBL" id="DQ317692">
    <property type="protein sequence ID" value="ABC74900.1"/>
    <property type="molecule type" value="Genomic_DNA"/>
</dbReference>
<evidence type="ECO:0000313" key="7">
    <source>
        <dbReference type="EMBL" id="ABC74900.1"/>
    </source>
</evidence>
<keyword evidence="8" id="KW-1185">Reference proteome</keyword>
<name>Q0ZP54_9CBAC</name>
<dbReference type="CDD" id="cd00190">
    <property type="entry name" value="Tryp_SPc"/>
    <property type="match status" value="1"/>
</dbReference>
<dbReference type="RefSeq" id="YP_667874.1">
    <property type="nucleotide sequence ID" value="NC_008252.1"/>
</dbReference>
<dbReference type="Gene3D" id="2.40.10.10">
    <property type="entry name" value="Trypsin-like serine proteases"/>
    <property type="match status" value="1"/>
</dbReference>
<dbReference type="PANTHER" id="PTHR24276">
    <property type="entry name" value="POLYSERASE-RELATED"/>
    <property type="match status" value="1"/>
</dbReference>
<dbReference type="Proteomes" id="UP000242804">
    <property type="component" value="Segment"/>
</dbReference>
<dbReference type="Pfam" id="PF00089">
    <property type="entry name" value="Trypsin"/>
    <property type="match status" value="1"/>
</dbReference>
<dbReference type="PROSITE" id="PS00135">
    <property type="entry name" value="TRYPSIN_SER"/>
    <property type="match status" value="1"/>
</dbReference>
<keyword evidence="4" id="KW-0720">Serine protease</keyword>
<comment type="similarity">
    <text evidence="1">Belongs to the peptidase S1 family.</text>
</comment>
<dbReference type="KEGG" id="vg:4179173"/>
<proteinExistence type="inferred from homology"/>
<dbReference type="PROSITE" id="PS00134">
    <property type="entry name" value="TRYPSIN_HIS"/>
    <property type="match status" value="1"/>
</dbReference>
<evidence type="ECO:0000256" key="3">
    <source>
        <dbReference type="ARBA" id="ARBA00022801"/>
    </source>
</evidence>
<dbReference type="SUPFAM" id="SSF50494">
    <property type="entry name" value="Trypsin-like serine proteases"/>
    <property type="match status" value="1"/>
</dbReference>
<dbReference type="OrthoDB" id="8139at10239"/>
<dbReference type="GO" id="GO:0006508">
    <property type="term" value="P:proteolysis"/>
    <property type="evidence" value="ECO:0007669"/>
    <property type="project" value="UniProtKB-KW"/>
</dbReference>
<evidence type="ECO:0000313" key="8">
    <source>
        <dbReference type="Proteomes" id="UP000242804"/>
    </source>
</evidence>
<evidence type="ECO:0000256" key="2">
    <source>
        <dbReference type="ARBA" id="ARBA00022670"/>
    </source>
</evidence>
<accession>Q0ZP54</accession>
<evidence type="ECO:0000256" key="4">
    <source>
        <dbReference type="ARBA" id="ARBA00022825"/>
    </source>
</evidence>
<dbReference type="SMART" id="SM00020">
    <property type="entry name" value="Tryp_SPc"/>
    <property type="match status" value="1"/>
</dbReference>
<dbReference type="FunFam" id="2.40.10.10:FF:000077">
    <property type="entry name" value="Predicted protein"/>
    <property type="match status" value="1"/>
</dbReference>
<dbReference type="GO" id="GO:0004252">
    <property type="term" value="F:serine-type endopeptidase activity"/>
    <property type="evidence" value="ECO:0007669"/>
    <property type="project" value="InterPro"/>
</dbReference>
<dbReference type="InterPro" id="IPR043504">
    <property type="entry name" value="Peptidase_S1_PA_chymotrypsin"/>
</dbReference>
<dbReference type="PANTHER" id="PTHR24276:SF91">
    <property type="entry name" value="AT26814P-RELATED"/>
    <property type="match status" value="1"/>
</dbReference>
<dbReference type="PROSITE" id="PS50240">
    <property type="entry name" value="TRYPSIN_DOM"/>
    <property type="match status" value="1"/>
</dbReference>
<dbReference type="InterPro" id="IPR018114">
    <property type="entry name" value="TRYPSIN_HIS"/>
</dbReference>
<reference evidence="7 8" key="1">
    <citation type="journal article" date="2006" name="J. Virol.">
        <title>Sequence analysis and organization of the Neodiprion abietis nucleopolyhedrovirus genome.</title>
        <authorList>
            <person name="Duffy S.P."/>
            <person name="Young A.M."/>
            <person name="Morin B."/>
            <person name="Lucarotti C.J."/>
            <person name="Koop B.F."/>
            <person name="Levin D.B."/>
        </authorList>
    </citation>
    <scope>NUCLEOTIDE SEQUENCE [LARGE SCALE GENOMIC DNA]</scope>
</reference>
<sequence length="259" mass="27252">MFAVFASFLIITVAVASSDESIANVSPTGRIVGGSPTSIDEIPYQVSLQVYSTHICGASIISDSWIVTAAHCITYPVTLYRIRSGSTLSISGGVVTQVESAYVHHAYYTNNYGIPVNDIALLKLTNSLILGITSAAVPLYNKNEIIPDESTAIITGWGTLTENGNTPVVLYSVNIPVIPTSTCAQIFRSWGGLPENQICAASPGGGKDACQGDSGGPMVVNDRLAGIVSWGNGCGRNGWPGVYTEVAAYREWITSLTGI</sequence>
<protein>
    <submittedName>
        <fullName evidence="7">Trypsin-like protein</fullName>
    </submittedName>
</protein>
<dbReference type="InterPro" id="IPR001314">
    <property type="entry name" value="Peptidase_S1A"/>
</dbReference>
<evidence type="ECO:0000259" key="6">
    <source>
        <dbReference type="PROSITE" id="PS50240"/>
    </source>
</evidence>
<evidence type="ECO:0000256" key="5">
    <source>
        <dbReference type="ARBA" id="ARBA00023157"/>
    </source>
</evidence>
<dbReference type="InterPro" id="IPR033116">
    <property type="entry name" value="TRYPSIN_SER"/>
</dbReference>
<evidence type="ECO:0000256" key="1">
    <source>
        <dbReference type="ARBA" id="ARBA00007664"/>
    </source>
</evidence>
<dbReference type="SMR" id="Q0ZP54"/>
<organism evidence="7 8">
    <name type="scientific">Neodiprion abietis nucleopolyhedrovirus</name>
    <dbReference type="NCBI Taxonomy" id="204507"/>
    <lineage>
        <taxon>Viruses</taxon>
        <taxon>Viruses incertae sedis</taxon>
        <taxon>Naldaviricetes</taxon>
        <taxon>Lefavirales</taxon>
        <taxon>Baculoviridae</taxon>
        <taxon>Gammabaculovirus</taxon>
        <taxon>Gammabaculovirus neabietis</taxon>
    </lineage>
</organism>
<dbReference type="InterPro" id="IPR050430">
    <property type="entry name" value="Peptidase_S1"/>
</dbReference>
<dbReference type="InterPro" id="IPR001254">
    <property type="entry name" value="Trypsin_dom"/>
</dbReference>
<keyword evidence="3" id="KW-0378">Hydrolase</keyword>
<dbReference type="GeneID" id="4179173"/>
<feature type="domain" description="Peptidase S1" evidence="6">
    <location>
        <begin position="31"/>
        <end position="258"/>
    </location>
</feature>
<keyword evidence="5" id="KW-1015">Disulfide bond</keyword>